<evidence type="ECO:0000313" key="3">
    <source>
        <dbReference type="Proteomes" id="UP000565572"/>
    </source>
</evidence>
<dbReference type="EMBL" id="JACHZG010000001">
    <property type="protein sequence ID" value="MBB3327722.1"/>
    <property type="molecule type" value="Genomic_DNA"/>
</dbReference>
<organism evidence="2 3">
    <name type="scientific">Microlunatus antarcticus</name>
    <dbReference type="NCBI Taxonomy" id="53388"/>
    <lineage>
        <taxon>Bacteria</taxon>
        <taxon>Bacillati</taxon>
        <taxon>Actinomycetota</taxon>
        <taxon>Actinomycetes</taxon>
        <taxon>Propionibacteriales</taxon>
        <taxon>Propionibacteriaceae</taxon>
        <taxon>Microlunatus</taxon>
    </lineage>
</organism>
<evidence type="ECO:0000313" key="2">
    <source>
        <dbReference type="EMBL" id="MBB3327722.1"/>
    </source>
</evidence>
<protein>
    <submittedName>
        <fullName evidence="2">VanZ family protein</fullName>
    </submittedName>
</protein>
<dbReference type="AlphaFoldDB" id="A0A7W5JXW8"/>
<name>A0A7W5JXW8_9ACTN</name>
<dbReference type="PANTHER" id="PTHR28008">
    <property type="entry name" value="DOMAIN PROTEIN, PUTATIVE (AFU_ORTHOLOGUE AFUA_3G10980)-RELATED"/>
    <property type="match status" value="1"/>
</dbReference>
<proteinExistence type="predicted"/>
<reference evidence="2 3" key="1">
    <citation type="submission" date="2020-08" db="EMBL/GenBank/DDBJ databases">
        <title>Sequencing the genomes of 1000 actinobacteria strains.</title>
        <authorList>
            <person name="Klenk H.-P."/>
        </authorList>
    </citation>
    <scope>NUCLEOTIDE SEQUENCE [LARGE SCALE GENOMIC DNA]</scope>
    <source>
        <strain evidence="2 3">DSM 11053</strain>
    </source>
</reference>
<keyword evidence="1" id="KW-0812">Transmembrane</keyword>
<comment type="caution">
    <text evidence="2">The sequence shown here is derived from an EMBL/GenBank/DDBJ whole genome shotgun (WGS) entry which is preliminary data.</text>
</comment>
<accession>A0A7W5JXW8</accession>
<dbReference type="Proteomes" id="UP000565572">
    <property type="component" value="Unassembled WGS sequence"/>
</dbReference>
<feature type="transmembrane region" description="Helical" evidence="1">
    <location>
        <begin position="89"/>
        <end position="106"/>
    </location>
</feature>
<keyword evidence="1" id="KW-0472">Membrane</keyword>
<keyword evidence="1" id="KW-1133">Transmembrane helix</keyword>
<evidence type="ECO:0000256" key="1">
    <source>
        <dbReference type="SAM" id="Phobius"/>
    </source>
</evidence>
<gene>
    <name evidence="2" type="ORF">FHX39_002666</name>
</gene>
<feature type="transmembrane region" description="Helical" evidence="1">
    <location>
        <begin position="26"/>
        <end position="44"/>
    </location>
</feature>
<sequence length="152" mass="15999">MTPAPTTRATTSHQTLRPAPGRTVRVAAAAAALVGLAVHLWGLYRDHGPPSVPWFPQADKLEHLVGFGLPCFLVLLALHLHVARRGQLLSGRAVALVVGLFVLHAGVSEVVQGELYTTRSGDPADALADVVGTALGLAAYLLLRRRAAHGRA</sequence>
<dbReference type="PANTHER" id="PTHR28008:SF1">
    <property type="entry name" value="DOMAIN PROTEIN, PUTATIVE (AFU_ORTHOLOGUE AFUA_3G10980)-RELATED"/>
    <property type="match status" value="1"/>
</dbReference>
<feature type="transmembrane region" description="Helical" evidence="1">
    <location>
        <begin position="64"/>
        <end position="82"/>
    </location>
</feature>
<dbReference type="RefSeq" id="WP_183339115.1">
    <property type="nucleotide sequence ID" value="NZ_JACHZG010000001.1"/>
</dbReference>
<keyword evidence="3" id="KW-1185">Reference proteome</keyword>
<feature type="transmembrane region" description="Helical" evidence="1">
    <location>
        <begin position="126"/>
        <end position="143"/>
    </location>
</feature>